<reference evidence="2" key="1">
    <citation type="submission" date="2017-10" db="EMBL/GenBank/DDBJ databases">
        <title>Rapid genome shrinkage in a self-fertile nematode reveals novel sperm competition proteins.</title>
        <authorList>
            <person name="Yin D."/>
            <person name="Schwarz E.M."/>
            <person name="Thomas C.G."/>
            <person name="Felde R.L."/>
            <person name="Korf I.F."/>
            <person name="Cutter A.D."/>
            <person name="Schartner C.M."/>
            <person name="Ralston E.J."/>
            <person name="Meyer B.J."/>
            <person name="Haag E.S."/>
        </authorList>
    </citation>
    <scope>NUCLEOTIDE SEQUENCE [LARGE SCALE GENOMIC DNA]</scope>
    <source>
        <strain evidence="2">JU1422</strain>
    </source>
</reference>
<keyword evidence="2" id="KW-1185">Reference proteome</keyword>
<accession>A0A2G5TLS2</accession>
<name>A0A2G5TLS2_9PELO</name>
<gene>
    <name evidence="1" type="primary">Cni-F07D3.3</name>
    <name evidence="1" type="synonym">Cnig_chr_V.g20208</name>
    <name evidence="1" type="ORF">B9Z55_020208</name>
</gene>
<protein>
    <recommendedName>
        <fullName evidence="3">RRM domain-containing protein</fullName>
    </recommendedName>
</protein>
<evidence type="ECO:0000313" key="1">
    <source>
        <dbReference type="EMBL" id="PIC28217.1"/>
    </source>
</evidence>
<proteinExistence type="predicted"/>
<comment type="caution">
    <text evidence="1">The sequence shown here is derived from an EMBL/GenBank/DDBJ whole genome shotgun (WGS) entry which is preliminary data.</text>
</comment>
<sequence length="266" mass="31597">MFPIMIVANERPPSNEPTLMIGDVDQNFDFTPVHDFIQSTFPYPIRSRKSTTARKTNVNYFYQYFSFEDARIALRKLNGLKVPEMEPEYQLAMNFTRQKDEVCAHLTIYNLHLAQLEVMKLYTRYPSLLGLARYNFLNDEGKRPKTVCFIRFGDKDDCMEAVRELNLRPIENSWILMTISVRYMDELKEYVAEREANNRAIGMPAFHNFYYKRELNVDQFNQLIINNTYDHINEMEASRWSPVVFQTKILQKDYNRQISLGLFENM</sequence>
<evidence type="ECO:0008006" key="3">
    <source>
        <dbReference type="Google" id="ProtNLM"/>
    </source>
</evidence>
<dbReference type="Proteomes" id="UP000230233">
    <property type="component" value="Chromosome V"/>
</dbReference>
<organism evidence="1 2">
    <name type="scientific">Caenorhabditis nigoni</name>
    <dbReference type="NCBI Taxonomy" id="1611254"/>
    <lineage>
        <taxon>Eukaryota</taxon>
        <taxon>Metazoa</taxon>
        <taxon>Ecdysozoa</taxon>
        <taxon>Nematoda</taxon>
        <taxon>Chromadorea</taxon>
        <taxon>Rhabditida</taxon>
        <taxon>Rhabditina</taxon>
        <taxon>Rhabditomorpha</taxon>
        <taxon>Rhabditoidea</taxon>
        <taxon>Rhabditidae</taxon>
        <taxon>Peloderinae</taxon>
        <taxon>Caenorhabditis</taxon>
    </lineage>
</organism>
<dbReference type="AlphaFoldDB" id="A0A2G5TLS2"/>
<dbReference type="OrthoDB" id="5773087at2759"/>
<evidence type="ECO:0000313" key="2">
    <source>
        <dbReference type="Proteomes" id="UP000230233"/>
    </source>
</evidence>
<dbReference type="EMBL" id="PDUG01000005">
    <property type="protein sequence ID" value="PIC28217.1"/>
    <property type="molecule type" value="Genomic_DNA"/>
</dbReference>